<feature type="compositionally biased region" description="Basic and acidic residues" evidence="1">
    <location>
        <begin position="85"/>
        <end position="99"/>
    </location>
</feature>
<feature type="region of interest" description="Disordered" evidence="1">
    <location>
        <begin position="393"/>
        <end position="565"/>
    </location>
</feature>
<evidence type="ECO:0000313" key="2">
    <source>
        <dbReference type="EMBL" id="KAK3357708.1"/>
    </source>
</evidence>
<sequence>MPRPKRSRIASRPAARQQQSSASPPPTIKPATAQREPPPDGFSSDIYDVSDREKELRKTRSNAKLAKDQEGRAHHEFDMNSEQGRAMEETRRRRDEAMNRLDNLTSTSKPLGGSSANNGAGSPAIEYSRREESTMAATTRQARLTDASGLDLDDEIFGNLDDSLEDSHNAVDDTHSAHHTQSTNTSSFNVGMFRRRPRQSSIVGKDDAPIRPSSRGPNTPSVTSYLNLGRFKRRAREPSILGTAQKERAQRPQSQASNYESAAGEDSGPDDESTPLDKTKRHSGPSQLPTESSPEPEASPVLPSRKRKSLEDQAGREKRRTLNADVRSEKIHQSIEVGSTPPGSPSPQDDIRPSTPLSDDPDMAPPASSGSSFSGSPIIWPSLDVLAHRTYARKPVPAREQKTPEVEDDGDAASDASSLPSLTHSPNFVPADVAKTRTKRKPTAPPPKISTADLTSLLPRRRHKAAVAGNNTESDGEEYDSADHGDEEDELAYGARRRRAVAQPLGKSAAANRGGKGKGKETAAQRKLRTYGSQNKENEEETVVGGSEEEETGGGEEGVSLFENTETSEVMLGRMGEELKEAKKKFKEVDRWELSFEEVVESSSPLPNAR</sequence>
<feature type="compositionally biased region" description="Basic and acidic residues" evidence="1">
    <location>
        <begin position="165"/>
        <end position="176"/>
    </location>
</feature>
<proteinExistence type="predicted"/>
<name>A0AAJ0HMZ1_9PEZI</name>
<feature type="region of interest" description="Disordered" evidence="1">
    <location>
        <begin position="1"/>
        <end position="142"/>
    </location>
</feature>
<dbReference type="AlphaFoldDB" id="A0AAJ0HMZ1"/>
<feature type="compositionally biased region" description="Acidic residues" evidence="1">
    <location>
        <begin position="538"/>
        <end position="554"/>
    </location>
</feature>
<accession>A0AAJ0HMZ1</accession>
<keyword evidence="3" id="KW-1185">Reference proteome</keyword>
<reference evidence="2" key="2">
    <citation type="submission" date="2023-06" db="EMBL/GenBank/DDBJ databases">
        <authorList>
            <consortium name="Lawrence Berkeley National Laboratory"/>
            <person name="Haridas S."/>
            <person name="Hensen N."/>
            <person name="Bonometti L."/>
            <person name="Westerberg I."/>
            <person name="Brannstrom I.O."/>
            <person name="Guillou S."/>
            <person name="Cros-Aarteil S."/>
            <person name="Calhoun S."/>
            <person name="Kuo A."/>
            <person name="Mondo S."/>
            <person name="Pangilinan J."/>
            <person name="Riley R."/>
            <person name="Labutti K."/>
            <person name="Andreopoulos B."/>
            <person name="Lipzen A."/>
            <person name="Chen C."/>
            <person name="Yanf M."/>
            <person name="Daum C."/>
            <person name="Ng V."/>
            <person name="Clum A."/>
            <person name="Steindorff A."/>
            <person name="Ohm R."/>
            <person name="Martin F."/>
            <person name="Silar P."/>
            <person name="Natvig D."/>
            <person name="Lalanne C."/>
            <person name="Gautier V."/>
            <person name="Ament-Velasquez S.L."/>
            <person name="Kruys A."/>
            <person name="Hutchinson M.I."/>
            <person name="Powell A.J."/>
            <person name="Barry K."/>
            <person name="Miller A.N."/>
            <person name="Grigoriev I.V."/>
            <person name="Debuchy R."/>
            <person name="Gladieux P."/>
            <person name="Thoren M.H."/>
            <person name="Johannesson H."/>
        </authorList>
    </citation>
    <scope>NUCLEOTIDE SEQUENCE</scope>
    <source>
        <strain evidence="2">CBS 955.72</strain>
    </source>
</reference>
<reference evidence="2" key="1">
    <citation type="journal article" date="2023" name="Mol. Phylogenet. Evol.">
        <title>Genome-scale phylogeny and comparative genomics of the fungal order Sordariales.</title>
        <authorList>
            <person name="Hensen N."/>
            <person name="Bonometti L."/>
            <person name="Westerberg I."/>
            <person name="Brannstrom I.O."/>
            <person name="Guillou S."/>
            <person name="Cros-Aarteil S."/>
            <person name="Calhoun S."/>
            <person name="Haridas S."/>
            <person name="Kuo A."/>
            <person name="Mondo S."/>
            <person name="Pangilinan J."/>
            <person name="Riley R."/>
            <person name="LaButti K."/>
            <person name="Andreopoulos B."/>
            <person name="Lipzen A."/>
            <person name="Chen C."/>
            <person name="Yan M."/>
            <person name="Daum C."/>
            <person name="Ng V."/>
            <person name="Clum A."/>
            <person name="Steindorff A."/>
            <person name="Ohm R.A."/>
            <person name="Martin F."/>
            <person name="Silar P."/>
            <person name="Natvig D.O."/>
            <person name="Lalanne C."/>
            <person name="Gautier V."/>
            <person name="Ament-Velasquez S.L."/>
            <person name="Kruys A."/>
            <person name="Hutchinson M.I."/>
            <person name="Powell A.J."/>
            <person name="Barry K."/>
            <person name="Miller A.N."/>
            <person name="Grigoriev I.V."/>
            <person name="Debuchy R."/>
            <person name="Gladieux P."/>
            <person name="Hiltunen Thoren M."/>
            <person name="Johannesson H."/>
        </authorList>
    </citation>
    <scope>NUCLEOTIDE SEQUENCE</scope>
    <source>
        <strain evidence="2">CBS 955.72</strain>
    </source>
</reference>
<evidence type="ECO:0000256" key="1">
    <source>
        <dbReference type="SAM" id="MobiDB-lite"/>
    </source>
</evidence>
<feature type="compositionally biased region" description="Basic and acidic residues" evidence="1">
    <location>
        <begin position="49"/>
        <end position="58"/>
    </location>
</feature>
<feature type="region of interest" description="Disordered" evidence="1">
    <location>
        <begin position="159"/>
        <end position="378"/>
    </location>
</feature>
<feature type="compositionally biased region" description="Low complexity" evidence="1">
    <location>
        <begin position="289"/>
        <end position="303"/>
    </location>
</feature>
<feature type="compositionally biased region" description="Basic and acidic residues" evidence="1">
    <location>
        <begin position="65"/>
        <end position="78"/>
    </location>
</feature>
<feature type="compositionally biased region" description="Acidic residues" evidence="1">
    <location>
        <begin position="474"/>
        <end position="491"/>
    </location>
</feature>
<organism evidence="2 3">
    <name type="scientific">Lasiosphaeria hispida</name>
    <dbReference type="NCBI Taxonomy" id="260671"/>
    <lineage>
        <taxon>Eukaryota</taxon>
        <taxon>Fungi</taxon>
        <taxon>Dikarya</taxon>
        <taxon>Ascomycota</taxon>
        <taxon>Pezizomycotina</taxon>
        <taxon>Sordariomycetes</taxon>
        <taxon>Sordariomycetidae</taxon>
        <taxon>Sordariales</taxon>
        <taxon>Lasiosphaeriaceae</taxon>
        <taxon>Lasiosphaeria</taxon>
    </lineage>
</organism>
<comment type="caution">
    <text evidence="2">The sequence shown here is derived from an EMBL/GenBank/DDBJ whole genome shotgun (WGS) entry which is preliminary data.</text>
</comment>
<gene>
    <name evidence="2" type="ORF">B0T25DRAFT_539958</name>
</gene>
<feature type="compositionally biased region" description="Low complexity" evidence="1">
    <location>
        <begin position="112"/>
        <end position="122"/>
    </location>
</feature>
<dbReference type="Proteomes" id="UP001275084">
    <property type="component" value="Unassembled WGS sequence"/>
</dbReference>
<feature type="compositionally biased region" description="Low complexity" evidence="1">
    <location>
        <begin position="365"/>
        <end position="378"/>
    </location>
</feature>
<feature type="compositionally biased region" description="Polar residues" evidence="1">
    <location>
        <begin position="215"/>
        <end position="226"/>
    </location>
</feature>
<feature type="compositionally biased region" description="Polar residues" evidence="1">
    <location>
        <begin position="179"/>
        <end position="189"/>
    </location>
</feature>
<dbReference type="EMBL" id="JAUIQD010000003">
    <property type="protein sequence ID" value="KAK3357708.1"/>
    <property type="molecule type" value="Genomic_DNA"/>
</dbReference>
<feature type="compositionally biased region" description="Polar residues" evidence="1">
    <location>
        <begin position="251"/>
        <end position="260"/>
    </location>
</feature>
<feature type="compositionally biased region" description="Basic and acidic residues" evidence="1">
    <location>
        <begin position="309"/>
        <end position="333"/>
    </location>
</feature>
<protein>
    <submittedName>
        <fullName evidence="2">Uncharacterized protein</fullName>
    </submittedName>
</protein>
<evidence type="ECO:0000313" key="3">
    <source>
        <dbReference type="Proteomes" id="UP001275084"/>
    </source>
</evidence>